<proteinExistence type="predicted"/>
<dbReference type="Proteomes" id="UP001595814">
    <property type="component" value="Unassembled WGS sequence"/>
</dbReference>
<reference evidence="2" key="1">
    <citation type="journal article" date="2019" name="Int. J. Syst. Evol. Microbiol.">
        <title>The Global Catalogue of Microorganisms (GCM) 10K type strain sequencing project: providing services to taxonomists for standard genome sequencing and annotation.</title>
        <authorList>
            <consortium name="The Broad Institute Genomics Platform"/>
            <consortium name="The Broad Institute Genome Sequencing Center for Infectious Disease"/>
            <person name="Wu L."/>
            <person name="Ma J."/>
        </authorList>
    </citation>
    <scope>NUCLEOTIDE SEQUENCE [LARGE SCALE GENOMIC DNA]</scope>
    <source>
        <strain evidence="2">CECT 7477</strain>
    </source>
</reference>
<sequence length="237" mass="27583">MKRKLKEELRKLSTDIITSRDMSDLDDLYRAAKDLYEKLAVLKFIEEKLKDVEIDVSKNVIADKFEKMATAVLSANSSVPENNPHEEDIMIPGMDTIKDIVSEMPNGEEVPLTNDKPLDNVLEEFLSQPDYMKNDKELFMPPAEATSKQENLAKSLNDRFNTKEIKVDLNNRLAFVKHLFEGSTEDYNRVLSQLNTIDSHERSVSFIENMVKPDYNHWNGKEEYVERFMQLIERRFS</sequence>
<keyword evidence="2" id="KW-1185">Reference proteome</keyword>
<dbReference type="EMBL" id="JBHSAW010000004">
    <property type="protein sequence ID" value="MFC4095648.1"/>
    <property type="molecule type" value="Genomic_DNA"/>
</dbReference>
<organism evidence="1 2">
    <name type="scientific">Euzebyella saccharophila</name>
    <dbReference type="NCBI Taxonomy" id="679664"/>
    <lineage>
        <taxon>Bacteria</taxon>
        <taxon>Pseudomonadati</taxon>
        <taxon>Bacteroidota</taxon>
        <taxon>Flavobacteriia</taxon>
        <taxon>Flavobacteriales</taxon>
        <taxon>Flavobacteriaceae</taxon>
        <taxon>Euzebyella</taxon>
    </lineage>
</organism>
<evidence type="ECO:0000313" key="1">
    <source>
        <dbReference type="EMBL" id="MFC4095648.1"/>
    </source>
</evidence>
<comment type="caution">
    <text evidence="1">The sequence shown here is derived from an EMBL/GenBank/DDBJ whole genome shotgun (WGS) entry which is preliminary data.</text>
</comment>
<protein>
    <submittedName>
        <fullName evidence="1">Uncharacterized protein</fullName>
    </submittedName>
</protein>
<accession>A0ABV8JSX6</accession>
<name>A0ABV8JSX6_9FLAO</name>
<evidence type="ECO:0000313" key="2">
    <source>
        <dbReference type="Proteomes" id="UP001595814"/>
    </source>
</evidence>
<gene>
    <name evidence="1" type="ORF">ACFOUT_07160</name>
</gene>
<dbReference type="RefSeq" id="WP_192460690.1">
    <property type="nucleotide sequence ID" value="NZ_JACYFJ010000001.1"/>
</dbReference>